<evidence type="ECO:0000256" key="9">
    <source>
        <dbReference type="ARBA" id="ARBA00023136"/>
    </source>
</evidence>
<keyword evidence="4 10" id="KW-0812">Transmembrane</keyword>
<evidence type="ECO:0000256" key="10">
    <source>
        <dbReference type="SAM" id="Phobius"/>
    </source>
</evidence>
<feature type="transmembrane region" description="Helical" evidence="10">
    <location>
        <begin position="23"/>
        <end position="42"/>
    </location>
</feature>
<evidence type="ECO:0000256" key="5">
    <source>
        <dbReference type="ARBA" id="ARBA00022982"/>
    </source>
</evidence>
<evidence type="ECO:0000256" key="4">
    <source>
        <dbReference type="ARBA" id="ARBA00022692"/>
    </source>
</evidence>
<dbReference type="GO" id="GO:0005886">
    <property type="term" value="C:plasma membrane"/>
    <property type="evidence" value="ECO:0007669"/>
    <property type="project" value="TreeGrafter"/>
</dbReference>
<evidence type="ECO:0000256" key="1">
    <source>
        <dbReference type="ARBA" id="ARBA00004141"/>
    </source>
</evidence>
<dbReference type="STRING" id="1073090.A0A1L9S537"/>
<organism evidence="12 13">
    <name type="scientific">Penicilliopsis zonata CBS 506.65</name>
    <dbReference type="NCBI Taxonomy" id="1073090"/>
    <lineage>
        <taxon>Eukaryota</taxon>
        <taxon>Fungi</taxon>
        <taxon>Dikarya</taxon>
        <taxon>Ascomycota</taxon>
        <taxon>Pezizomycotina</taxon>
        <taxon>Eurotiomycetes</taxon>
        <taxon>Eurotiomycetidae</taxon>
        <taxon>Eurotiales</taxon>
        <taxon>Aspergillaceae</taxon>
        <taxon>Penicilliopsis</taxon>
    </lineage>
</organism>
<keyword evidence="5" id="KW-0249">Electron transport</keyword>
<dbReference type="EMBL" id="KV878363">
    <property type="protein sequence ID" value="OJJ42263.1"/>
    <property type="molecule type" value="Genomic_DNA"/>
</dbReference>
<evidence type="ECO:0000313" key="13">
    <source>
        <dbReference type="Proteomes" id="UP000184188"/>
    </source>
</evidence>
<dbReference type="GeneID" id="34614268"/>
<gene>
    <name evidence="12" type="ORF">ASPZODRAFT_2122587</name>
</gene>
<dbReference type="InterPro" id="IPR039261">
    <property type="entry name" value="FNR_nucleotide-bd"/>
</dbReference>
<feature type="domain" description="FAD-binding FR-type" evidence="11">
    <location>
        <begin position="310"/>
        <end position="443"/>
    </location>
</feature>
<evidence type="ECO:0000259" key="11">
    <source>
        <dbReference type="PROSITE" id="PS51384"/>
    </source>
</evidence>
<dbReference type="SUPFAM" id="SSF52343">
    <property type="entry name" value="Ferredoxin reductase-like, C-terminal NADP-linked domain"/>
    <property type="match status" value="1"/>
</dbReference>
<feature type="transmembrane region" description="Helical" evidence="10">
    <location>
        <begin position="187"/>
        <end position="205"/>
    </location>
</feature>
<dbReference type="PANTHER" id="PTHR32361:SF12">
    <property type="entry name" value="PUTATIVE (AFU_ORTHOLOGUE AFUA_1G14340)-RELATED"/>
    <property type="match status" value="1"/>
</dbReference>
<evidence type="ECO:0000256" key="8">
    <source>
        <dbReference type="ARBA" id="ARBA00023065"/>
    </source>
</evidence>
<dbReference type="GO" id="GO:0000293">
    <property type="term" value="F:ferric-chelate reductase activity"/>
    <property type="evidence" value="ECO:0007669"/>
    <property type="project" value="UniProtKB-ARBA"/>
</dbReference>
<dbReference type="VEuPathDB" id="FungiDB:ASPZODRAFT_2122587"/>
<evidence type="ECO:0000256" key="7">
    <source>
        <dbReference type="ARBA" id="ARBA00023002"/>
    </source>
</evidence>
<dbReference type="InterPro" id="IPR013121">
    <property type="entry name" value="Fe_red_NAD-bd_6"/>
</dbReference>
<evidence type="ECO:0000256" key="6">
    <source>
        <dbReference type="ARBA" id="ARBA00022989"/>
    </source>
</evidence>
<evidence type="ECO:0000313" key="12">
    <source>
        <dbReference type="EMBL" id="OJJ42263.1"/>
    </source>
</evidence>
<keyword evidence="8" id="KW-0406">Ion transport</keyword>
<dbReference type="Pfam" id="PF01794">
    <property type="entry name" value="Ferric_reduct"/>
    <property type="match status" value="1"/>
</dbReference>
<comment type="subcellular location">
    <subcellularLocation>
        <location evidence="1">Membrane</location>
        <topology evidence="1">Multi-pass membrane protein</topology>
    </subcellularLocation>
</comment>
<feature type="transmembrane region" description="Helical" evidence="10">
    <location>
        <begin position="256"/>
        <end position="276"/>
    </location>
</feature>
<dbReference type="Pfam" id="PF08030">
    <property type="entry name" value="NAD_binding_6"/>
    <property type="match status" value="1"/>
</dbReference>
<dbReference type="CDD" id="cd06186">
    <property type="entry name" value="NOX_Duox_like_FAD_NADP"/>
    <property type="match status" value="1"/>
</dbReference>
<keyword evidence="9 10" id="KW-0472">Membrane</keyword>
<dbReference type="Proteomes" id="UP000184188">
    <property type="component" value="Unassembled WGS sequence"/>
</dbReference>
<dbReference type="InterPro" id="IPR013130">
    <property type="entry name" value="Fe3_Rdtase_TM_dom"/>
</dbReference>
<dbReference type="SFLD" id="SFLDG01168">
    <property type="entry name" value="Ferric_reductase_subgroup_(FRE"/>
    <property type="match status" value="1"/>
</dbReference>
<keyword evidence="7" id="KW-0560">Oxidoreductase</keyword>
<evidence type="ECO:0000256" key="3">
    <source>
        <dbReference type="ARBA" id="ARBA00022448"/>
    </source>
</evidence>
<protein>
    <recommendedName>
        <fullName evidence="11">FAD-binding FR-type domain-containing protein</fullName>
    </recommendedName>
</protein>
<dbReference type="SFLD" id="SFLDS00052">
    <property type="entry name" value="Ferric_Reductase_Domain"/>
    <property type="match status" value="1"/>
</dbReference>
<proteinExistence type="inferred from homology"/>
<keyword evidence="13" id="KW-1185">Reference proteome</keyword>
<dbReference type="AlphaFoldDB" id="A0A1L9S537"/>
<accession>A0A1L9S537</accession>
<dbReference type="InterPro" id="IPR013112">
    <property type="entry name" value="FAD-bd_8"/>
</dbReference>
<dbReference type="PANTHER" id="PTHR32361">
    <property type="entry name" value="FERRIC/CUPRIC REDUCTASE TRANSMEMBRANE COMPONENT"/>
    <property type="match status" value="1"/>
</dbReference>
<dbReference type="PROSITE" id="PS51384">
    <property type="entry name" value="FAD_FR"/>
    <property type="match status" value="1"/>
</dbReference>
<dbReference type="GO" id="GO:0015677">
    <property type="term" value="P:copper ion import"/>
    <property type="evidence" value="ECO:0007669"/>
    <property type="project" value="TreeGrafter"/>
</dbReference>
<dbReference type="Gene3D" id="3.40.50.80">
    <property type="entry name" value="Nucleotide-binding domain of ferredoxin-NADP reductase (FNR) module"/>
    <property type="match status" value="1"/>
</dbReference>
<evidence type="ECO:0000256" key="2">
    <source>
        <dbReference type="ARBA" id="ARBA00006278"/>
    </source>
</evidence>
<dbReference type="Pfam" id="PF08022">
    <property type="entry name" value="FAD_binding_8"/>
    <property type="match status" value="1"/>
</dbReference>
<keyword evidence="3" id="KW-0813">Transport</keyword>
<comment type="similarity">
    <text evidence="2">Belongs to the ferric reductase (FRE) family.</text>
</comment>
<dbReference type="GO" id="GO:0006826">
    <property type="term" value="P:iron ion transport"/>
    <property type="evidence" value="ECO:0007669"/>
    <property type="project" value="TreeGrafter"/>
</dbReference>
<dbReference type="InterPro" id="IPR051410">
    <property type="entry name" value="Ferric/Cupric_Reductase"/>
</dbReference>
<dbReference type="RefSeq" id="XP_022576773.1">
    <property type="nucleotide sequence ID" value="XM_022727804.1"/>
</dbReference>
<dbReference type="GO" id="GO:0006879">
    <property type="term" value="P:intracellular iron ion homeostasis"/>
    <property type="evidence" value="ECO:0007669"/>
    <property type="project" value="TreeGrafter"/>
</dbReference>
<feature type="transmembrane region" description="Helical" evidence="10">
    <location>
        <begin position="225"/>
        <end position="244"/>
    </location>
</feature>
<name>A0A1L9S537_9EURO</name>
<dbReference type="InterPro" id="IPR017927">
    <property type="entry name" value="FAD-bd_FR_type"/>
</dbReference>
<keyword evidence="6 10" id="KW-1133">Transmembrane helix</keyword>
<dbReference type="OrthoDB" id="4494341at2759"/>
<reference evidence="13" key="1">
    <citation type="journal article" date="2017" name="Genome Biol.">
        <title>Comparative genomics reveals high biological diversity and specific adaptations in the industrially and medically important fungal genus Aspergillus.</title>
        <authorList>
            <person name="de Vries R.P."/>
            <person name="Riley R."/>
            <person name="Wiebenga A."/>
            <person name="Aguilar-Osorio G."/>
            <person name="Amillis S."/>
            <person name="Uchima C.A."/>
            <person name="Anderluh G."/>
            <person name="Asadollahi M."/>
            <person name="Askin M."/>
            <person name="Barry K."/>
            <person name="Battaglia E."/>
            <person name="Bayram O."/>
            <person name="Benocci T."/>
            <person name="Braus-Stromeyer S.A."/>
            <person name="Caldana C."/>
            <person name="Canovas D."/>
            <person name="Cerqueira G.C."/>
            <person name="Chen F."/>
            <person name="Chen W."/>
            <person name="Choi C."/>
            <person name="Clum A."/>
            <person name="Dos Santos R.A."/>
            <person name="Damasio A.R."/>
            <person name="Diallinas G."/>
            <person name="Emri T."/>
            <person name="Fekete E."/>
            <person name="Flipphi M."/>
            <person name="Freyberg S."/>
            <person name="Gallo A."/>
            <person name="Gournas C."/>
            <person name="Habgood R."/>
            <person name="Hainaut M."/>
            <person name="Harispe M.L."/>
            <person name="Henrissat B."/>
            <person name="Hilden K.S."/>
            <person name="Hope R."/>
            <person name="Hossain A."/>
            <person name="Karabika E."/>
            <person name="Karaffa L."/>
            <person name="Karanyi Z."/>
            <person name="Krasevec N."/>
            <person name="Kuo A."/>
            <person name="Kusch H."/>
            <person name="LaButti K."/>
            <person name="Lagendijk E.L."/>
            <person name="Lapidus A."/>
            <person name="Levasseur A."/>
            <person name="Lindquist E."/>
            <person name="Lipzen A."/>
            <person name="Logrieco A.F."/>
            <person name="MacCabe A."/>
            <person name="Maekelae M.R."/>
            <person name="Malavazi I."/>
            <person name="Melin P."/>
            <person name="Meyer V."/>
            <person name="Mielnichuk N."/>
            <person name="Miskei M."/>
            <person name="Molnar A.P."/>
            <person name="Mule G."/>
            <person name="Ngan C.Y."/>
            <person name="Orejas M."/>
            <person name="Orosz E."/>
            <person name="Ouedraogo J.P."/>
            <person name="Overkamp K.M."/>
            <person name="Park H.-S."/>
            <person name="Perrone G."/>
            <person name="Piumi F."/>
            <person name="Punt P.J."/>
            <person name="Ram A.F."/>
            <person name="Ramon A."/>
            <person name="Rauscher S."/>
            <person name="Record E."/>
            <person name="Riano-Pachon D.M."/>
            <person name="Robert V."/>
            <person name="Roehrig J."/>
            <person name="Ruller R."/>
            <person name="Salamov A."/>
            <person name="Salih N.S."/>
            <person name="Samson R.A."/>
            <person name="Sandor E."/>
            <person name="Sanguinetti M."/>
            <person name="Schuetze T."/>
            <person name="Sepcic K."/>
            <person name="Shelest E."/>
            <person name="Sherlock G."/>
            <person name="Sophianopoulou V."/>
            <person name="Squina F.M."/>
            <person name="Sun H."/>
            <person name="Susca A."/>
            <person name="Todd R.B."/>
            <person name="Tsang A."/>
            <person name="Unkles S.E."/>
            <person name="van de Wiele N."/>
            <person name="van Rossen-Uffink D."/>
            <person name="Oliveira J.V."/>
            <person name="Vesth T.C."/>
            <person name="Visser J."/>
            <person name="Yu J.-H."/>
            <person name="Zhou M."/>
            <person name="Andersen M.R."/>
            <person name="Archer D.B."/>
            <person name="Baker S.E."/>
            <person name="Benoit I."/>
            <person name="Brakhage A.A."/>
            <person name="Braus G.H."/>
            <person name="Fischer R."/>
            <person name="Frisvad J.C."/>
            <person name="Goldman G.H."/>
            <person name="Houbraken J."/>
            <person name="Oakley B."/>
            <person name="Pocsi I."/>
            <person name="Scazzocchio C."/>
            <person name="Seiboth B."/>
            <person name="vanKuyk P.A."/>
            <person name="Wortman J."/>
            <person name="Dyer P.S."/>
            <person name="Grigoriev I.V."/>
        </authorList>
    </citation>
    <scope>NUCLEOTIDE SEQUENCE [LARGE SCALE GENOMIC DNA]</scope>
    <source>
        <strain evidence="13">CBS 506.65</strain>
    </source>
</reference>
<sequence>MDNNTTYEYSRGLDGVNMSRDILFSRTVMACFIFLGLSFLAVRSAQSTHAYLRQAIASASPPQAQAFWGLESSRLRARLKRHLLYAPLGVRRHSRELRGVAGAHLGTLPSRLQAAILLLYLASQVVYCAWLDYAANPRAALVAEIRGRAGTLAVLNMVPLFILAGRNNPLIPLLAISFNSYNLLHRWLGRIVVFEAAVHTAAWMVNATDEQGFTEMLQRLHRTPFFQWGCLAAAAFSILFMTSLSPLRHAFYETFLHLHLLAVAAAVLGIAMHLHLDALPQQPWIRAAAILWVAERSLRLFRLFYLNYSVTSGQRTVLTVQALPFEACKVTVRLPRRIHLPPGCHIYLYLPALSWWMSHPFSVAWVQPGKSNQDDIELGHAATPEEVSCSIDATDKSTTTLVLVIAARAGMTRKLYDRARACPDRLWHPSGLLEGPYATNPGACSMGSYGAVVLFAGGSGITHHLLPARDLLLRASGAQVATRRICLVWCLRCDAQLAWAHDLLKALLLFPAAQDILTIKLYISSQTTEEELASNSILSSLASSVQVFSGRCQPGRILDEVLADPVGATLVSVCGPGCLADEIRSACRNRLASSVVIDLVEAAFTW</sequence>